<dbReference type="SMART" id="SM00530">
    <property type="entry name" value="HTH_XRE"/>
    <property type="match status" value="1"/>
</dbReference>
<dbReference type="Gene3D" id="1.10.260.40">
    <property type="entry name" value="lambda repressor-like DNA-binding domains"/>
    <property type="match status" value="1"/>
</dbReference>
<proteinExistence type="predicted"/>
<name>A0AAN1QN98_SYNEL</name>
<dbReference type="RefSeq" id="WP_208672587.1">
    <property type="nucleotide sequence ID" value="NZ_CP030139.2"/>
</dbReference>
<dbReference type="InterPro" id="IPR001387">
    <property type="entry name" value="Cro/C1-type_HTH"/>
</dbReference>
<dbReference type="GO" id="GO:0003677">
    <property type="term" value="F:DNA binding"/>
    <property type="evidence" value="ECO:0007669"/>
    <property type="project" value="InterPro"/>
</dbReference>
<dbReference type="PROSITE" id="PS50943">
    <property type="entry name" value="HTH_CROC1"/>
    <property type="match status" value="1"/>
</dbReference>
<organism evidence="2 3">
    <name type="scientific">Synechococcus elongatus PCC 11801</name>
    <dbReference type="NCBI Taxonomy" id="2219813"/>
    <lineage>
        <taxon>Bacteria</taxon>
        <taxon>Bacillati</taxon>
        <taxon>Cyanobacteriota</taxon>
        <taxon>Cyanophyceae</taxon>
        <taxon>Synechococcales</taxon>
        <taxon>Synechococcaceae</taxon>
        <taxon>Synechococcus</taxon>
    </lineage>
</organism>
<dbReference type="Proteomes" id="UP000267249">
    <property type="component" value="Chromosome"/>
</dbReference>
<evidence type="ECO:0000313" key="2">
    <source>
        <dbReference type="EMBL" id="AZB72523.1"/>
    </source>
</evidence>
<dbReference type="CDD" id="cd00093">
    <property type="entry name" value="HTH_XRE"/>
    <property type="match status" value="1"/>
</dbReference>
<evidence type="ECO:0000313" key="3">
    <source>
        <dbReference type="Proteomes" id="UP000267249"/>
    </source>
</evidence>
<feature type="domain" description="HTH cro/C1-type" evidence="1">
    <location>
        <begin position="42"/>
        <end position="90"/>
    </location>
</feature>
<sequence length="122" mass="13567">MSDLFSTTAEQRATQFAALLQEFRDQFHQPLFDSVGVAAPPLSKRQLALLLGVSPTLIVKYENAEIDPFDIRWGVMNRISVVLGLSLDELNAVLACQQNPSALLRSQQPNLSKKRGRRSISD</sequence>
<reference evidence="2 3" key="1">
    <citation type="journal article" date="2018" name="Sci. Rep.">
        <title>Genome Features and Biochemical Characteristics of a Robust, Fast Growing and Naturally Transformable Cyanobacterium Synechococcus elongatus PCC 11801 Isolated from India.</title>
        <authorList>
            <person name="Jaiswal D."/>
            <person name="Sengupta A."/>
            <person name="Sohoni S."/>
            <person name="Sengupta S."/>
            <person name="Phadnavis A.G."/>
            <person name="Pakrasi H.B."/>
            <person name="Wangikar P.P."/>
        </authorList>
    </citation>
    <scope>NUCLEOTIDE SEQUENCE [LARGE SCALE GENOMIC DNA]</scope>
    <source>
        <strain evidence="2 3">PCC 11801</strain>
    </source>
</reference>
<dbReference type="SUPFAM" id="SSF47413">
    <property type="entry name" value="lambda repressor-like DNA-binding domains"/>
    <property type="match status" value="1"/>
</dbReference>
<protein>
    <submittedName>
        <fullName evidence="2">Helix-turn-helix transcriptional regulator</fullName>
    </submittedName>
</protein>
<dbReference type="InterPro" id="IPR010982">
    <property type="entry name" value="Lambda_DNA-bd_dom_sf"/>
</dbReference>
<evidence type="ECO:0000259" key="1">
    <source>
        <dbReference type="PROSITE" id="PS50943"/>
    </source>
</evidence>
<dbReference type="AlphaFoldDB" id="A0AAN1QN98"/>
<gene>
    <name evidence="2" type="ORF">DOP62_07145</name>
</gene>
<accession>A0AAN1QN98</accession>
<dbReference type="EMBL" id="CP030139">
    <property type="protein sequence ID" value="AZB72523.1"/>
    <property type="molecule type" value="Genomic_DNA"/>
</dbReference>